<dbReference type="RefSeq" id="WP_075137887.1">
    <property type="nucleotide sequence ID" value="NZ_MSIF01000033.1"/>
</dbReference>
<proteinExistence type="predicted"/>
<dbReference type="Pfam" id="PF13539">
    <property type="entry name" value="Peptidase_M15_4"/>
    <property type="match status" value="1"/>
</dbReference>
<dbReference type="EMBL" id="MSIF01000033">
    <property type="protein sequence ID" value="OLF05130.1"/>
    <property type="molecule type" value="Genomic_DNA"/>
</dbReference>
<feature type="chain" id="PRO_5030630300" evidence="1">
    <location>
        <begin position="23"/>
        <end position="210"/>
    </location>
</feature>
<evidence type="ECO:0000259" key="2">
    <source>
        <dbReference type="Pfam" id="PF13539"/>
    </source>
</evidence>
<evidence type="ECO:0000256" key="1">
    <source>
        <dbReference type="SAM" id="SignalP"/>
    </source>
</evidence>
<feature type="signal peptide" evidence="1">
    <location>
        <begin position="1"/>
        <end position="22"/>
    </location>
</feature>
<reference evidence="3 4" key="1">
    <citation type="submission" date="2016-12" db="EMBL/GenBank/DDBJ databases">
        <title>The draft genome sequence of Actinophytocola xinjiangensis.</title>
        <authorList>
            <person name="Wang W."/>
            <person name="Yuan L."/>
        </authorList>
    </citation>
    <scope>NUCLEOTIDE SEQUENCE [LARGE SCALE GENOMIC DNA]</scope>
    <source>
        <strain evidence="3 4">CGMCC 4.4663</strain>
    </source>
</reference>
<dbReference type="Gene3D" id="3.30.1380.10">
    <property type="match status" value="1"/>
</dbReference>
<sequence length="210" mass="23301">MTIRYLILGLLLALTTTAPATADAFVATVHRVTADDLGASWRDGCPVPPEDLRLVTLTHVGLDGRTHRGQLVVATGVTPDVVNIFRTLYRERYPIERMRTVDHYDADDDLSMADNNTSAFNCRPITGGTAWSNHSYGRAIDLNPQLNPYISASGEVLPPNGAPYADRTRTDPGLIHAGDPTVRAFARHGWDWGGYWTSPIDYQHFEREIR</sequence>
<evidence type="ECO:0000313" key="4">
    <source>
        <dbReference type="Proteomes" id="UP000185696"/>
    </source>
</evidence>
<dbReference type="InterPro" id="IPR009045">
    <property type="entry name" value="Zn_M74/Hedgehog-like"/>
</dbReference>
<dbReference type="Proteomes" id="UP000185696">
    <property type="component" value="Unassembled WGS sequence"/>
</dbReference>
<name>A0A7Z1ATR8_9PSEU</name>
<feature type="domain" description="Peptidase M15C" evidence="2">
    <location>
        <begin position="127"/>
        <end position="206"/>
    </location>
</feature>
<gene>
    <name evidence="3" type="ORF">BLA60_37770</name>
</gene>
<comment type="caution">
    <text evidence="3">The sequence shown here is derived from an EMBL/GenBank/DDBJ whole genome shotgun (WGS) entry which is preliminary data.</text>
</comment>
<dbReference type="SUPFAM" id="SSF55166">
    <property type="entry name" value="Hedgehog/DD-peptidase"/>
    <property type="match status" value="1"/>
</dbReference>
<dbReference type="GO" id="GO:0008233">
    <property type="term" value="F:peptidase activity"/>
    <property type="evidence" value="ECO:0007669"/>
    <property type="project" value="InterPro"/>
</dbReference>
<keyword evidence="1" id="KW-0732">Signal</keyword>
<protein>
    <submittedName>
        <fullName evidence="3">Peptidase M15</fullName>
    </submittedName>
</protein>
<dbReference type="OrthoDB" id="9799970at2"/>
<organism evidence="3 4">
    <name type="scientific">Actinophytocola xinjiangensis</name>
    <dbReference type="NCBI Taxonomy" id="485602"/>
    <lineage>
        <taxon>Bacteria</taxon>
        <taxon>Bacillati</taxon>
        <taxon>Actinomycetota</taxon>
        <taxon>Actinomycetes</taxon>
        <taxon>Pseudonocardiales</taxon>
        <taxon>Pseudonocardiaceae</taxon>
    </lineage>
</organism>
<dbReference type="AlphaFoldDB" id="A0A7Z1ATR8"/>
<dbReference type="InterPro" id="IPR039561">
    <property type="entry name" value="Peptidase_M15C"/>
</dbReference>
<keyword evidence="4" id="KW-1185">Reference proteome</keyword>
<evidence type="ECO:0000313" key="3">
    <source>
        <dbReference type="EMBL" id="OLF05130.1"/>
    </source>
</evidence>
<accession>A0A7Z1ATR8</accession>